<organism evidence="2 3">
    <name type="scientific">Macrolepiota fuliginosa MF-IS2</name>
    <dbReference type="NCBI Taxonomy" id="1400762"/>
    <lineage>
        <taxon>Eukaryota</taxon>
        <taxon>Fungi</taxon>
        <taxon>Dikarya</taxon>
        <taxon>Basidiomycota</taxon>
        <taxon>Agaricomycotina</taxon>
        <taxon>Agaricomycetes</taxon>
        <taxon>Agaricomycetidae</taxon>
        <taxon>Agaricales</taxon>
        <taxon>Agaricineae</taxon>
        <taxon>Agaricaceae</taxon>
        <taxon>Macrolepiota</taxon>
    </lineage>
</organism>
<feature type="domain" description="KOW" evidence="1">
    <location>
        <begin position="124"/>
        <end position="151"/>
    </location>
</feature>
<dbReference type="InterPro" id="IPR008991">
    <property type="entry name" value="Translation_prot_SH3-like_sf"/>
</dbReference>
<dbReference type="SMART" id="SM00739">
    <property type="entry name" value="KOW"/>
    <property type="match status" value="2"/>
</dbReference>
<dbReference type="Proteomes" id="UP000807342">
    <property type="component" value="Unassembled WGS sequence"/>
</dbReference>
<proteinExistence type="predicted"/>
<dbReference type="AlphaFoldDB" id="A0A9P6BW81"/>
<dbReference type="InterPro" id="IPR005824">
    <property type="entry name" value="KOW"/>
</dbReference>
<accession>A0A9P6BW81</accession>
<sequence>MSIDSDVATVSFNITDAEAEVPLRHLRRHFSVGDRARVVTGNHQGTIAWVVQVDIAAHSLVLQDPHADVRPSSDFGLILTRFSQKTTICTSIHSVEMAEDDRTFIHSPLSVKRSSQAMQDNQYEKLMGLEALITKGPLKGLRGRVVSVYTHRRASVSLEGKHVHSAKLEEVELDRMLYRL</sequence>
<evidence type="ECO:0000313" key="2">
    <source>
        <dbReference type="EMBL" id="KAF9440170.1"/>
    </source>
</evidence>
<gene>
    <name evidence="2" type="ORF">P691DRAFT_688551</name>
</gene>
<name>A0A9P6BW81_9AGAR</name>
<dbReference type="InterPro" id="IPR014722">
    <property type="entry name" value="Rib_uL2_dom2"/>
</dbReference>
<dbReference type="Gene3D" id="2.30.30.30">
    <property type="match status" value="1"/>
</dbReference>
<dbReference type="SUPFAM" id="SSF50104">
    <property type="entry name" value="Translation proteins SH3-like domain"/>
    <property type="match status" value="1"/>
</dbReference>
<dbReference type="OrthoDB" id="3066781at2759"/>
<comment type="caution">
    <text evidence="2">The sequence shown here is derived from an EMBL/GenBank/DDBJ whole genome shotgun (WGS) entry which is preliminary data.</text>
</comment>
<evidence type="ECO:0000259" key="1">
    <source>
        <dbReference type="SMART" id="SM00739"/>
    </source>
</evidence>
<reference evidence="2" key="1">
    <citation type="submission" date="2020-11" db="EMBL/GenBank/DDBJ databases">
        <authorList>
            <consortium name="DOE Joint Genome Institute"/>
            <person name="Ahrendt S."/>
            <person name="Riley R."/>
            <person name="Andreopoulos W."/>
            <person name="Labutti K."/>
            <person name="Pangilinan J."/>
            <person name="Ruiz-Duenas F.J."/>
            <person name="Barrasa J.M."/>
            <person name="Sanchez-Garcia M."/>
            <person name="Camarero S."/>
            <person name="Miyauchi S."/>
            <person name="Serrano A."/>
            <person name="Linde D."/>
            <person name="Babiker R."/>
            <person name="Drula E."/>
            <person name="Ayuso-Fernandez I."/>
            <person name="Pacheco R."/>
            <person name="Padilla G."/>
            <person name="Ferreira P."/>
            <person name="Barriuso J."/>
            <person name="Kellner H."/>
            <person name="Castanera R."/>
            <person name="Alfaro M."/>
            <person name="Ramirez L."/>
            <person name="Pisabarro A.G."/>
            <person name="Kuo A."/>
            <person name="Tritt A."/>
            <person name="Lipzen A."/>
            <person name="He G."/>
            <person name="Yan M."/>
            <person name="Ng V."/>
            <person name="Cullen D."/>
            <person name="Martin F."/>
            <person name="Rosso M.-N."/>
            <person name="Henrissat B."/>
            <person name="Hibbett D."/>
            <person name="Martinez A.T."/>
            <person name="Grigoriev I.V."/>
        </authorList>
    </citation>
    <scope>NUCLEOTIDE SEQUENCE</scope>
    <source>
        <strain evidence="2">MF-IS2</strain>
    </source>
</reference>
<dbReference type="EMBL" id="MU152792">
    <property type="protein sequence ID" value="KAF9440170.1"/>
    <property type="molecule type" value="Genomic_DNA"/>
</dbReference>
<keyword evidence="3" id="KW-1185">Reference proteome</keyword>
<protein>
    <recommendedName>
        <fullName evidence="1">KOW domain-containing protein</fullName>
    </recommendedName>
</protein>
<feature type="domain" description="KOW" evidence="1">
    <location>
        <begin position="29"/>
        <end position="56"/>
    </location>
</feature>
<evidence type="ECO:0000313" key="3">
    <source>
        <dbReference type="Proteomes" id="UP000807342"/>
    </source>
</evidence>